<feature type="region of interest" description="Disordered" evidence="1">
    <location>
        <begin position="50"/>
        <end position="94"/>
    </location>
</feature>
<evidence type="ECO:0000313" key="2">
    <source>
        <dbReference type="Proteomes" id="UP000887574"/>
    </source>
</evidence>
<evidence type="ECO:0000313" key="3">
    <source>
        <dbReference type="WBParaSite" id="jg13138"/>
    </source>
</evidence>
<organism evidence="2 3">
    <name type="scientific">Ditylenchus dipsaci</name>
    <dbReference type="NCBI Taxonomy" id="166011"/>
    <lineage>
        <taxon>Eukaryota</taxon>
        <taxon>Metazoa</taxon>
        <taxon>Ecdysozoa</taxon>
        <taxon>Nematoda</taxon>
        <taxon>Chromadorea</taxon>
        <taxon>Rhabditida</taxon>
        <taxon>Tylenchina</taxon>
        <taxon>Tylenchomorpha</taxon>
        <taxon>Sphaerularioidea</taxon>
        <taxon>Anguinidae</taxon>
        <taxon>Anguininae</taxon>
        <taxon>Ditylenchus</taxon>
    </lineage>
</organism>
<dbReference type="Proteomes" id="UP000887574">
    <property type="component" value="Unplaced"/>
</dbReference>
<dbReference type="AlphaFoldDB" id="A0A915CVS6"/>
<dbReference type="WBParaSite" id="jg13138">
    <property type="protein sequence ID" value="jg13138"/>
    <property type="gene ID" value="jg13138"/>
</dbReference>
<keyword evidence="2" id="KW-1185">Reference proteome</keyword>
<name>A0A915CVS6_9BILA</name>
<accession>A0A915CVS6</accession>
<proteinExistence type="predicted"/>
<reference evidence="3" key="1">
    <citation type="submission" date="2022-11" db="UniProtKB">
        <authorList>
            <consortium name="WormBaseParasite"/>
        </authorList>
    </citation>
    <scope>IDENTIFICATION</scope>
</reference>
<evidence type="ECO:0000256" key="1">
    <source>
        <dbReference type="SAM" id="MobiDB-lite"/>
    </source>
</evidence>
<feature type="compositionally biased region" description="Polar residues" evidence="1">
    <location>
        <begin position="63"/>
        <end position="80"/>
    </location>
</feature>
<sequence length="217" mass="24700">MKFEFFKRKEPQPFYAQKDELKSNPLFFSAFDSTSLHWFEDHLPLRGRRSDTRRADSVARGNCPSTQSKASCPQKISQSVVKKASRSAAPPRLRYSSASSDVAGKIYPYGSEKKRRSGQKMVVSHEEPAINYFKDYDHQEYDSGDDEDDDDEEDEFLLITTSGYAAAAARPQMATLCMLRVVTKMRFLLSMACHNLLLRLVIMEVDPVESQFVPIHG</sequence>
<protein>
    <submittedName>
        <fullName evidence="3">Uncharacterized protein</fullName>
    </submittedName>
</protein>